<dbReference type="GO" id="GO:0005262">
    <property type="term" value="F:calcium channel activity"/>
    <property type="evidence" value="ECO:0007669"/>
    <property type="project" value="TreeGrafter"/>
</dbReference>
<evidence type="ECO:0000256" key="3">
    <source>
        <dbReference type="ARBA" id="ARBA00022692"/>
    </source>
</evidence>
<dbReference type="RefSeq" id="XP_024085300.1">
    <property type="nucleotide sequence ID" value="XM_024229532.1"/>
</dbReference>
<dbReference type="PANTHER" id="PTHR10877:SF150">
    <property type="entry name" value="REJ DOMAIN-CONTAINING PROTEIN"/>
    <property type="match status" value="1"/>
</dbReference>
<evidence type="ECO:0000256" key="1">
    <source>
        <dbReference type="ARBA" id="ARBA00004141"/>
    </source>
</evidence>
<sequence>MISNLKSFIEYQTKASESSVLDVISHDRLADYLIEKLIPALHNLDWYNARHLPLEWMDAKVPGKKQRRDTVQKGFTKDYVSKIIGKPRIAQRRVKPDYYYGVSSYWENLFNRSYSSLNKYSEDTRPYLPSWKAYDPDIEEIWNHTIYNYYPSRLYTGLHIGGSREIYKIRDGYVILLSTFGGESLKKIVDLSLDNFFNNFTRIIYIEFYLTSINSKLLAQVLLSLEHFSNGVYIPKLQVRKSDRI</sequence>
<comment type="similarity">
    <text evidence="2">Belongs to the polycystin family.</text>
</comment>
<feature type="domain" description="Polycystin" evidence="6">
    <location>
        <begin position="68"/>
        <end position="240"/>
    </location>
</feature>
<keyword evidence="8" id="KW-1185">Reference proteome</keyword>
<name>A0A8I6TMU0_CIMLE</name>
<dbReference type="OrthoDB" id="6631241at2759"/>
<evidence type="ECO:0000313" key="7">
    <source>
        <dbReference type="EnsemblMetazoa" id="XP_024085300.1"/>
    </source>
</evidence>
<evidence type="ECO:0000259" key="6">
    <source>
        <dbReference type="Pfam" id="PF20519"/>
    </source>
</evidence>
<dbReference type="Pfam" id="PF20519">
    <property type="entry name" value="Polycystin_dom"/>
    <property type="match status" value="1"/>
</dbReference>
<keyword evidence="4" id="KW-1133">Transmembrane helix</keyword>
<dbReference type="InterPro" id="IPR046791">
    <property type="entry name" value="Polycystin_dom"/>
</dbReference>
<organism evidence="7 8">
    <name type="scientific">Cimex lectularius</name>
    <name type="common">Bed bug</name>
    <name type="synonym">Acanthia lectularia</name>
    <dbReference type="NCBI Taxonomy" id="79782"/>
    <lineage>
        <taxon>Eukaryota</taxon>
        <taxon>Metazoa</taxon>
        <taxon>Ecdysozoa</taxon>
        <taxon>Arthropoda</taxon>
        <taxon>Hexapoda</taxon>
        <taxon>Insecta</taxon>
        <taxon>Pterygota</taxon>
        <taxon>Neoptera</taxon>
        <taxon>Paraneoptera</taxon>
        <taxon>Hemiptera</taxon>
        <taxon>Heteroptera</taxon>
        <taxon>Panheteroptera</taxon>
        <taxon>Cimicomorpha</taxon>
        <taxon>Cimicidae</taxon>
        <taxon>Cimex</taxon>
    </lineage>
</organism>
<evidence type="ECO:0000256" key="2">
    <source>
        <dbReference type="ARBA" id="ARBA00007200"/>
    </source>
</evidence>
<dbReference type="Proteomes" id="UP000494040">
    <property type="component" value="Unassembled WGS sequence"/>
</dbReference>
<dbReference type="EnsemblMetazoa" id="XM_024229532.1">
    <property type="protein sequence ID" value="XP_024085300.1"/>
    <property type="gene ID" value="LOC106661772"/>
</dbReference>
<dbReference type="InterPro" id="IPR051223">
    <property type="entry name" value="Polycystin"/>
</dbReference>
<dbReference type="GeneID" id="106661772"/>
<evidence type="ECO:0000256" key="5">
    <source>
        <dbReference type="ARBA" id="ARBA00023136"/>
    </source>
</evidence>
<dbReference type="AlphaFoldDB" id="A0A8I6TMU0"/>
<dbReference type="GO" id="GO:0016020">
    <property type="term" value="C:membrane"/>
    <property type="evidence" value="ECO:0007669"/>
    <property type="project" value="UniProtKB-SubCell"/>
</dbReference>
<comment type="subcellular location">
    <subcellularLocation>
        <location evidence="1">Membrane</location>
        <topology evidence="1">Multi-pass membrane protein</topology>
    </subcellularLocation>
</comment>
<evidence type="ECO:0000313" key="8">
    <source>
        <dbReference type="Proteomes" id="UP000494040"/>
    </source>
</evidence>
<dbReference type="GO" id="GO:0050982">
    <property type="term" value="P:detection of mechanical stimulus"/>
    <property type="evidence" value="ECO:0007669"/>
    <property type="project" value="TreeGrafter"/>
</dbReference>
<protein>
    <recommendedName>
        <fullName evidence="6">Polycystin domain-containing protein</fullName>
    </recommendedName>
</protein>
<keyword evidence="5" id="KW-0472">Membrane</keyword>
<accession>A0A8I6TMU0</accession>
<dbReference type="PANTHER" id="PTHR10877">
    <property type="entry name" value="POLYCYSTIN FAMILY MEMBER"/>
    <property type="match status" value="1"/>
</dbReference>
<evidence type="ECO:0000256" key="4">
    <source>
        <dbReference type="ARBA" id="ARBA00022989"/>
    </source>
</evidence>
<proteinExistence type="inferred from homology"/>
<dbReference type="KEGG" id="clec:106661772"/>
<keyword evidence="3" id="KW-0812">Transmembrane</keyword>
<reference evidence="7" key="1">
    <citation type="submission" date="2022-01" db="UniProtKB">
        <authorList>
            <consortium name="EnsemblMetazoa"/>
        </authorList>
    </citation>
    <scope>IDENTIFICATION</scope>
</reference>